<dbReference type="Gene3D" id="3.40.50.1110">
    <property type="entry name" value="SGNH hydrolase"/>
    <property type="match status" value="1"/>
</dbReference>
<dbReference type="EMBL" id="JAAXLA010000019">
    <property type="protein sequence ID" value="NMH98101.1"/>
    <property type="molecule type" value="Genomic_DNA"/>
</dbReference>
<gene>
    <name evidence="2" type="ORF">HF526_12370</name>
</gene>
<dbReference type="PANTHER" id="PTHR37981:SF1">
    <property type="entry name" value="SGNH HYDROLASE-TYPE ESTERASE DOMAIN-CONTAINING PROTEIN"/>
    <property type="match status" value="1"/>
</dbReference>
<feature type="domain" description="SGNH hydrolase-type esterase" evidence="1">
    <location>
        <begin position="57"/>
        <end position="328"/>
    </location>
</feature>
<evidence type="ECO:0000313" key="3">
    <source>
        <dbReference type="Proteomes" id="UP000820669"/>
    </source>
</evidence>
<dbReference type="PANTHER" id="PTHR37981">
    <property type="entry name" value="LIPASE 2"/>
    <property type="match status" value="1"/>
</dbReference>
<sequence length="367" mass="37734">MSWSAAPRAGNVAAVPLSSRLLPVLGAAITIAVLGAAPAAAQPAAPAADTRPTAVVALGDSAASGEGADGYEPGTRGENGDWCHRSPAAYVYRAGLADEAVNLACSGADTSDVRFGTATHYTEGSQAARLIGVATRYRVTVVTLQIGANDDAELTAIGIACIRTFLDPTIGPCRDTLGPTVAGRMAALAPKVEAAVGDVRTAMRRAGYADDAYAFVLASYASPVTETMGPLHGVEGCPFSRADAGWGRTVLFPALSDTLRGVAERTGVRFLDLSRATEGHEACSRTGHSAEWQRRITVDPQALVYGKLDAIGFHLFQESFHPNAAGHEQIGGCLGEFVRAGVQRAACLVGADGKLHSVTPAPTPAAA</sequence>
<comment type="caution">
    <text evidence="2">The sequence shown here is derived from an EMBL/GenBank/DDBJ whole genome shotgun (WGS) entry which is preliminary data.</text>
</comment>
<dbReference type="Pfam" id="PF13472">
    <property type="entry name" value="Lipase_GDSL_2"/>
    <property type="match status" value="1"/>
</dbReference>
<keyword evidence="3" id="KW-1185">Reference proteome</keyword>
<name>A0ABX1SCM2_9PSEU</name>
<accession>A0ABX1SCM2</accession>
<organism evidence="2 3">
    <name type="scientific">Pseudonocardia acidicola</name>
    <dbReference type="NCBI Taxonomy" id="2724939"/>
    <lineage>
        <taxon>Bacteria</taxon>
        <taxon>Bacillati</taxon>
        <taxon>Actinomycetota</taxon>
        <taxon>Actinomycetes</taxon>
        <taxon>Pseudonocardiales</taxon>
        <taxon>Pseudonocardiaceae</taxon>
        <taxon>Pseudonocardia</taxon>
    </lineage>
</organism>
<dbReference type="InterPro" id="IPR013830">
    <property type="entry name" value="SGNH_hydro"/>
</dbReference>
<proteinExistence type="predicted"/>
<dbReference type="InterPro" id="IPR036514">
    <property type="entry name" value="SGNH_hydro_sf"/>
</dbReference>
<dbReference type="Proteomes" id="UP000820669">
    <property type="component" value="Unassembled WGS sequence"/>
</dbReference>
<evidence type="ECO:0000313" key="2">
    <source>
        <dbReference type="EMBL" id="NMH98101.1"/>
    </source>
</evidence>
<dbReference type="SUPFAM" id="SSF52266">
    <property type="entry name" value="SGNH hydrolase"/>
    <property type="match status" value="1"/>
</dbReference>
<reference evidence="2 3" key="1">
    <citation type="submission" date="2020-04" db="EMBL/GenBank/DDBJ databases">
        <authorList>
            <person name="Klaysubun C."/>
            <person name="Duangmal K."/>
            <person name="Lipun K."/>
        </authorList>
    </citation>
    <scope>NUCLEOTIDE SEQUENCE [LARGE SCALE GENOMIC DNA]</scope>
    <source>
        <strain evidence="2 3">K10HN5</strain>
    </source>
</reference>
<evidence type="ECO:0000259" key="1">
    <source>
        <dbReference type="Pfam" id="PF13472"/>
    </source>
</evidence>
<dbReference type="InterPro" id="IPR037460">
    <property type="entry name" value="SEST-like"/>
</dbReference>
<protein>
    <recommendedName>
        <fullName evidence="1">SGNH hydrolase-type esterase domain-containing protein</fullName>
    </recommendedName>
</protein>